<organism evidence="2 3">
    <name type="scientific">Vitis vinifera</name>
    <name type="common">Grape</name>
    <dbReference type="NCBI Taxonomy" id="29760"/>
    <lineage>
        <taxon>Eukaryota</taxon>
        <taxon>Viridiplantae</taxon>
        <taxon>Streptophyta</taxon>
        <taxon>Embryophyta</taxon>
        <taxon>Tracheophyta</taxon>
        <taxon>Spermatophyta</taxon>
        <taxon>Magnoliopsida</taxon>
        <taxon>eudicotyledons</taxon>
        <taxon>Gunneridae</taxon>
        <taxon>Pentapetalae</taxon>
        <taxon>rosids</taxon>
        <taxon>Vitales</taxon>
        <taxon>Vitaceae</taxon>
        <taxon>Viteae</taxon>
        <taxon>Vitis</taxon>
    </lineage>
</organism>
<proteinExistence type="predicted"/>
<evidence type="ECO:0000256" key="1">
    <source>
        <dbReference type="SAM" id="MobiDB-lite"/>
    </source>
</evidence>
<gene>
    <name evidence="2" type="ORF">VitviT2T_028945</name>
</gene>
<name>A0ABY9DV81_VITVI</name>
<keyword evidence="3" id="KW-1185">Reference proteome</keyword>
<reference evidence="2 3" key="1">
    <citation type="journal article" date="2023" name="Hortic Res">
        <title>The complete reference genome for grapevine (Vitis vinifera L.) genetics and breeding.</title>
        <authorList>
            <person name="Shi X."/>
            <person name="Cao S."/>
            <person name="Wang X."/>
            <person name="Huang S."/>
            <person name="Wang Y."/>
            <person name="Liu Z."/>
            <person name="Liu W."/>
            <person name="Leng X."/>
            <person name="Peng Y."/>
            <person name="Wang N."/>
            <person name="Wang Y."/>
            <person name="Ma Z."/>
            <person name="Xu X."/>
            <person name="Zhang F."/>
            <person name="Xue H."/>
            <person name="Zhong H."/>
            <person name="Wang Y."/>
            <person name="Zhang K."/>
            <person name="Velt A."/>
            <person name="Avia K."/>
            <person name="Holtgrawe D."/>
            <person name="Grimplet J."/>
            <person name="Matus J.T."/>
            <person name="Ware D."/>
            <person name="Wu X."/>
            <person name="Wang H."/>
            <person name="Liu C."/>
            <person name="Fang Y."/>
            <person name="Rustenholz C."/>
            <person name="Cheng Z."/>
            <person name="Xiao H."/>
            <person name="Zhou Y."/>
        </authorList>
    </citation>
    <scope>NUCLEOTIDE SEQUENCE [LARGE SCALE GENOMIC DNA]</scope>
    <source>
        <strain evidence="3">cv. Pinot noir / PN40024</strain>
        <tissue evidence="2">Leaf</tissue>
    </source>
</reference>
<evidence type="ECO:0000313" key="3">
    <source>
        <dbReference type="Proteomes" id="UP001227230"/>
    </source>
</evidence>
<sequence>MFSRFLVILNELEALGKTYTEVEKVMKILRSLPRKWETKVTAIQEENDLTKLSLEELIRSLMTYEIELYNHQRVEENEKSIAFMAITNDDEEENSEKPMMIESSFTAGPSSQPSFTELPSQAPHAPVHPPCMDLSAQISSLGTRMEELAVVHDTRFYSMEDCIDQYQADFTSQFEHLVQRIEHLESRQENQHEEMMAYLRSVFPPPPPQP</sequence>
<evidence type="ECO:0008006" key="4">
    <source>
        <dbReference type="Google" id="ProtNLM"/>
    </source>
</evidence>
<dbReference type="EMBL" id="CP126665">
    <property type="protein sequence ID" value="WKA11448.1"/>
    <property type="molecule type" value="Genomic_DNA"/>
</dbReference>
<dbReference type="Pfam" id="PF14223">
    <property type="entry name" value="Retrotran_gag_2"/>
    <property type="match status" value="1"/>
</dbReference>
<feature type="compositionally biased region" description="Polar residues" evidence="1">
    <location>
        <begin position="105"/>
        <end position="119"/>
    </location>
</feature>
<evidence type="ECO:0000313" key="2">
    <source>
        <dbReference type="EMBL" id="WKA11448.1"/>
    </source>
</evidence>
<feature type="region of interest" description="Disordered" evidence="1">
    <location>
        <begin position="105"/>
        <end position="125"/>
    </location>
</feature>
<protein>
    <recommendedName>
        <fullName evidence="4">UBN2 domain-containing protein</fullName>
    </recommendedName>
</protein>
<dbReference type="Proteomes" id="UP001227230">
    <property type="component" value="Chromosome 18"/>
</dbReference>
<accession>A0ABY9DV81</accession>